<dbReference type="NCBIfam" id="NF033537">
    <property type="entry name" value="lasso_biosyn_B2"/>
    <property type="match status" value="1"/>
</dbReference>
<organism evidence="2 3">
    <name type="scientific">Cohnella thailandensis</name>
    <dbReference type="NCBI Taxonomy" id="557557"/>
    <lineage>
        <taxon>Bacteria</taxon>
        <taxon>Bacillati</taxon>
        <taxon>Bacillota</taxon>
        <taxon>Bacilli</taxon>
        <taxon>Bacillales</taxon>
        <taxon>Paenibacillaceae</taxon>
        <taxon>Cohnella</taxon>
    </lineage>
</organism>
<feature type="domain" description="Microcin J25-processing protein McjB C-terminal" evidence="1">
    <location>
        <begin position="24"/>
        <end position="140"/>
    </location>
</feature>
<accession>A0A841T098</accession>
<sequence>MIRGLRSVLAWPPEKRRLMLEALIYLAWARVMKLLPFSRLKLTFGKPMTETPHVHDLAQERLIRRISEAVRVMSRHTIWESQCLVQALAARKMLERRRMDSTLYLGTAKDKQGNLVAHAWLRSGPIYLTGDQERRLFTTVAYFGTDLTAPENRKE</sequence>
<dbReference type="Proteomes" id="UP000535838">
    <property type="component" value="Unassembled WGS sequence"/>
</dbReference>
<dbReference type="Pfam" id="PF13471">
    <property type="entry name" value="Transglut_core3"/>
    <property type="match status" value="1"/>
</dbReference>
<dbReference type="EMBL" id="JACJVQ010000014">
    <property type="protein sequence ID" value="MBB6635828.1"/>
    <property type="molecule type" value="Genomic_DNA"/>
</dbReference>
<evidence type="ECO:0000259" key="1">
    <source>
        <dbReference type="Pfam" id="PF13471"/>
    </source>
</evidence>
<evidence type="ECO:0000313" key="3">
    <source>
        <dbReference type="Proteomes" id="UP000535838"/>
    </source>
</evidence>
<comment type="caution">
    <text evidence="2">The sequence shown here is derived from an EMBL/GenBank/DDBJ whole genome shotgun (WGS) entry which is preliminary data.</text>
</comment>
<dbReference type="InterPro" id="IPR032708">
    <property type="entry name" value="McjB_C"/>
</dbReference>
<reference evidence="2 3" key="1">
    <citation type="submission" date="2020-08" db="EMBL/GenBank/DDBJ databases">
        <title>Cohnella phylogeny.</title>
        <authorList>
            <person name="Dunlap C."/>
        </authorList>
    </citation>
    <scope>NUCLEOTIDE SEQUENCE [LARGE SCALE GENOMIC DNA]</scope>
    <source>
        <strain evidence="2 3">DSM 25241</strain>
    </source>
</reference>
<dbReference type="AlphaFoldDB" id="A0A841T098"/>
<keyword evidence="3" id="KW-1185">Reference proteome</keyword>
<proteinExistence type="predicted"/>
<dbReference type="RefSeq" id="WP_185121058.1">
    <property type="nucleotide sequence ID" value="NZ_JACJVQ010000014.1"/>
</dbReference>
<protein>
    <submittedName>
        <fullName evidence="2">Lasso peptide biosynthesis B2 protein</fullName>
    </submittedName>
</protein>
<name>A0A841T098_9BACL</name>
<dbReference type="InterPro" id="IPR053521">
    <property type="entry name" value="McjB-like"/>
</dbReference>
<evidence type="ECO:0000313" key="2">
    <source>
        <dbReference type="EMBL" id="MBB6635828.1"/>
    </source>
</evidence>
<gene>
    <name evidence="2" type="ORF">H7B67_17040</name>
</gene>